<gene>
    <name evidence="4" type="ORF">B4U80_08831</name>
</gene>
<comment type="caution">
    <text evidence="4">The sequence shown here is derived from an EMBL/GenBank/DDBJ whole genome shotgun (WGS) entry which is preliminary data.</text>
</comment>
<reference evidence="4 5" key="1">
    <citation type="journal article" date="2018" name="Gigascience">
        <title>Genomes of trombidid mites reveal novel predicted allergens and laterally-transferred genes associated with secondary metabolism.</title>
        <authorList>
            <person name="Dong X."/>
            <person name="Chaisiri K."/>
            <person name="Xia D."/>
            <person name="Armstrong S.D."/>
            <person name="Fang Y."/>
            <person name="Donnelly M.J."/>
            <person name="Kadowaki T."/>
            <person name="McGarry J.W."/>
            <person name="Darby A.C."/>
            <person name="Makepeace B.L."/>
        </authorList>
    </citation>
    <scope>NUCLEOTIDE SEQUENCE [LARGE SCALE GENOMIC DNA]</scope>
    <source>
        <strain evidence="4">UoL-UT</strain>
    </source>
</reference>
<dbReference type="Proteomes" id="UP000288716">
    <property type="component" value="Unassembled WGS sequence"/>
</dbReference>
<dbReference type="Gene3D" id="3.40.50.300">
    <property type="entry name" value="P-loop containing nucleotide triphosphate hydrolases"/>
    <property type="match status" value="2"/>
</dbReference>
<dbReference type="EMBL" id="NCKV01001281">
    <property type="protein sequence ID" value="RWS28637.1"/>
    <property type="molecule type" value="Genomic_DNA"/>
</dbReference>
<evidence type="ECO:0000256" key="1">
    <source>
        <dbReference type="ARBA" id="ARBA00005771"/>
    </source>
</evidence>
<organism evidence="4 5">
    <name type="scientific">Leptotrombidium deliense</name>
    <dbReference type="NCBI Taxonomy" id="299467"/>
    <lineage>
        <taxon>Eukaryota</taxon>
        <taxon>Metazoa</taxon>
        <taxon>Ecdysozoa</taxon>
        <taxon>Arthropoda</taxon>
        <taxon>Chelicerata</taxon>
        <taxon>Arachnida</taxon>
        <taxon>Acari</taxon>
        <taxon>Acariformes</taxon>
        <taxon>Trombidiformes</taxon>
        <taxon>Prostigmata</taxon>
        <taxon>Anystina</taxon>
        <taxon>Parasitengona</taxon>
        <taxon>Trombiculoidea</taxon>
        <taxon>Trombiculidae</taxon>
        <taxon>Leptotrombidium</taxon>
    </lineage>
</organism>
<proteinExistence type="inferred from homology"/>
<dbReference type="STRING" id="299467.A0A443SM87"/>
<dbReference type="InterPro" id="IPR000863">
    <property type="entry name" value="Sulfotransferase_dom"/>
</dbReference>
<dbReference type="GO" id="GO:0008146">
    <property type="term" value="F:sulfotransferase activity"/>
    <property type="evidence" value="ECO:0007669"/>
    <property type="project" value="InterPro"/>
</dbReference>
<evidence type="ECO:0000259" key="3">
    <source>
        <dbReference type="Pfam" id="PF00685"/>
    </source>
</evidence>
<feature type="domain" description="Sulfotransferase" evidence="3">
    <location>
        <begin position="39"/>
        <end position="287"/>
    </location>
</feature>
<dbReference type="OrthoDB" id="205623at2759"/>
<dbReference type="SUPFAM" id="SSF52540">
    <property type="entry name" value="P-loop containing nucleoside triphosphate hydrolases"/>
    <property type="match status" value="2"/>
</dbReference>
<feature type="domain" description="Sulfotransferase" evidence="3">
    <location>
        <begin position="316"/>
        <end position="564"/>
    </location>
</feature>
<dbReference type="VEuPathDB" id="VectorBase:LDEU003403"/>
<dbReference type="InterPro" id="IPR027417">
    <property type="entry name" value="P-loop_NTPase"/>
</dbReference>
<evidence type="ECO:0000313" key="5">
    <source>
        <dbReference type="Proteomes" id="UP000288716"/>
    </source>
</evidence>
<evidence type="ECO:0000313" key="4">
    <source>
        <dbReference type="EMBL" id="RWS28637.1"/>
    </source>
</evidence>
<evidence type="ECO:0000256" key="2">
    <source>
        <dbReference type="ARBA" id="ARBA00022679"/>
    </source>
</evidence>
<name>A0A443SM87_9ACAR</name>
<sequence length="581" mass="68579">MEIPEPKFKPGVNVVNGFNFAPQFEEKNILSALSYKVRDDDIFIATYPKCGTTWTQQILVLIFDDGEPLVNQHLYSRIPFIEAMGAQTAETIQRPGGALKTHLPFEMVPYNPKAKYLFILRNPKDACVSFYYHTKLFKEYKFDGDFHDYLLCWLRGEVECGKYDKHTLSWWQHRNDDNVLVLLYEDMKSNIRDSILKIAKFIGEEYETKIRNNPEILEKIVKHSDINFMRETTNKVYEQRSRAHNSVAEDSDYKFIRKGIVGDWKRHFTPEDNILFERWFKEAFKGTEVEIVNGLNFPTPFQDENIISALNYEAKDDDLFIATFPKCGTTWTQQILVLIFDNGEPSVDVLLSTRSPFLEPMGAKAAESMQKPGAIKTHLPFNVVPYNKNAKYIYVMRNPKDACVSFYYHTLRVKAHEFEGDFHDYMLTWLRGEVEGGKYDKHVLDWWNHKNDDNVLILLYEDMKTNIRDAILKIAKFIGEEYESKLIETPEVIEKIVKYSDFNFMQETRNKQFEYKQGGDQQPEVKTKKVDFFRKGIVGDWKNHFTEEENILFENWFHECFKGTEIESLWDKYKIFEYRNK</sequence>
<dbReference type="Pfam" id="PF00685">
    <property type="entry name" value="Sulfotransfer_1"/>
    <property type="match status" value="2"/>
</dbReference>
<dbReference type="PANTHER" id="PTHR11783">
    <property type="entry name" value="SULFOTRANSFERASE SULT"/>
    <property type="match status" value="1"/>
</dbReference>
<dbReference type="AlphaFoldDB" id="A0A443SM87"/>
<comment type="similarity">
    <text evidence="1">Belongs to the sulfotransferase 1 family.</text>
</comment>
<keyword evidence="2 4" id="KW-0808">Transferase</keyword>
<accession>A0A443SM87</accession>
<keyword evidence="5" id="KW-1185">Reference proteome</keyword>
<protein>
    <submittedName>
        <fullName evidence="4">Sulfotransferase-like protein</fullName>
    </submittedName>
</protein>